<name>K9WED9_9CYAN</name>
<proteinExistence type="predicted"/>
<dbReference type="Proteomes" id="UP000010471">
    <property type="component" value="Chromosome"/>
</dbReference>
<accession>K9WED9</accession>
<organism evidence="1 2">
    <name type="scientific">Allocoleopsis franciscana PCC 7113</name>
    <dbReference type="NCBI Taxonomy" id="1173027"/>
    <lineage>
        <taxon>Bacteria</taxon>
        <taxon>Bacillati</taxon>
        <taxon>Cyanobacteriota</taxon>
        <taxon>Cyanophyceae</taxon>
        <taxon>Coleofasciculales</taxon>
        <taxon>Coleofasciculaceae</taxon>
        <taxon>Allocoleopsis</taxon>
        <taxon>Allocoleopsis franciscana</taxon>
    </lineage>
</organism>
<dbReference type="KEGG" id="mic:Mic7113_2090"/>
<reference evidence="1 2" key="1">
    <citation type="submission" date="2012-06" db="EMBL/GenBank/DDBJ databases">
        <title>Finished chromosome of genome of Microcoleus sp. PCC 7113.</title>
        <authorList>
            <consortium name="US DOE Joint Genome Institute"/>
            <person name="Gugger M."/>
            <person name="Coursin T."/>
            <person name="Rippka R."/>
            <person name="Tandeau De Marsac N."/>
            <person name="Huntemann M."/>
            <person name="Wei C.-L."/>
            <person name="Han J."/>
            <person name="Detter J.C."/>
            <person name="Han C."/>
            <person name="Tapia R."/>
            <person name="Chen A."/>
            <person name="Kyrpides N."/>
            <person name="Mavromatis K."/>
            <person name="Markowitz V."/>
            <person name="Szeto E."/>
            <person name="Ivanova N."/>
            <person name="Pagani I."/>
            <person name="Pati A."/>
            <person name="Goodwin L."/>
            <person name="Nordberg H.P."/>
            <person name="Cantor M.N."/>
            <person name="Hua S.X."/>
            <person name="Woyke T."/>
            <person name="Kerfeld C.A."/>
        </authorList>
    </citation>
    <scope>NUCLEOTIDE SEQUENCE [LARGE SCALE GENOMIC DNA]</scope>
    <source>
        <strain evidence="1 2">PCC 7113</strain>
    </source>
</reference>
<protein>
    <submittedName>
        <fullName evidence="1">Uncharacterized protein</fullName>
    </submittedName>
</protein>
<evidence type="ECO:0000313" key="2">
    <source>
        <dbReference type="Proteomes" id="UP000010471"/>
    </source>
</evidence>
<sequence length="102" mass="11269">MLRRGNGQAKAAEYESLRAGKQEIECIFPNLCPAMMDQVLLPWLTFPSPLRSVCNAQSLIFYVEVVGRNISSDSFRHPVAKGVTLRAVLTNQAGGDTHGWHV</sequence>
<dbReference type="HOGENOM" id="CLU_2274125_0_0_3"/>
<gene>
    <name evidence="1" type="ORF">Mic7113_2090</name>
</gene>
<dbReference type="AlphaFoldDB" id="K9WED9"/>
<evidence type="ECO:0000313" key="1">
    <source>
        <dbReference type="EMBL" id="AFZ17907.1"/>
    </source>
</evidence>
<keyword evidence="2" id="KW-1185">Reference proteome</keyword>
<dbReference type="EMBL" id="CP003630">
    <property type="protein sequence ID" value="AFZ17907.1"/>
    <property type="molecule type" value="Genomic_DNA"/>
</dbReference>